<comment type="caution">
    <text evidence="2">The sequence shown here is derived from an EMBL/GenBank/DDBJ whole genome shotgun (WGS) entry which is preliminary data.</text>
</comment>
<sequence length="75" mass="8016">MTRAKSEPAPLSPNFRATSIPRNALPPAGGHFAQTDLMSTRRTYTGYSLMESGFESGTLGARSGDIATRPPRSCD</sequence>
<keyword evidence="3" id="KW-1185">Reference proteome</keyword>
<organism evidence="2 3">
    <name type="scientific">Araneus ventricosus</name>
    <name type="common">Orbweaver spider</name>
    <name type="synonym">Epeira ventricosa</name>
    <dbReference type="NCBI Taxonomy" id="182803"/>
    <lineage>
        <taxon>Eukaryota</taxon>
        <taxon>Metazoa</taxon>
        <taxon>Ecdysozoa</taxon>
        <taxon>Arthropoda</taxon>
        <taxon>Chelicerata</taxon>
        <taxon>Arachnida</taxon>
        <taxon>Araneae</taxon>
        <taxon>Araneomorphae</taxon>
        <taxon>Entelegynae</taxon>
        <taxon>Araneoidea</taxon>
        <taxon>Araneidae</taxon>
        <taxon>Araneus</taxon>
    </lineage>
</organism>
<evidence type="ECO:0000313" key="2">
    <source>
        <dbReference type="EMBL" id="GBN25705.1"/>
    </source>
</evidence>
<proteinExistence type="predicted"/>
<protein>
    <submittedName>
        <fullName evidence="2">Uncharacterized protein</fullName>
    </submittedName>
</protein>
<gene>
    <name evidence="2" type="ORF">AVEN_227451_1</name>
</gene>
<evidence type="ECO:0000256" key="1">
    <source>
        <dbReference type="SAM" id="MobiDB-lite"/>
    </source>
</evidence>
<accession>A0A4Y2MEZ8</accession>
<evidence type="ECO:0000313" key="3">
    <source>
        <dbReference type="Proteomes" id="UP000499080"/>
    </source>
</evidence>
<name>A0A4Y2MEZ8_ARAVE</name>
<dbReference type="Proteomes" id="UP000499080">
    <property type="component" value="Unassembled WGS sequence"/>
</dbReference>
<dbReference type="AlphaFoldDB" id="A0A4Y2MEZ8"/>
<feature type="region of interest" description="Disordered" evidence="1">
    <location>
        <begin position="1"/>
        <end position="37"/>
    </location>
</feature>
<reference evidence="2 3" key="1">
    <citation type="journal article" date="2019" name="Sci. Rep.">
        <title>Orb-weaving spider Araneus ventricosus genome elucidates the spidroin gene catalogue.</title>
        <authorList>
            <person name="Kono N."/>
            <person name="Nakamura H."/>
            <person name="Ohtoshi R."/>
            <person name="Moran D.A.P."/>
            <person name="Shinohara A."/>
            <person name="Yoshida Y."/>
            <person name="Fujiwara M."/>
            <person name="Mori M."/>
            <person name="Tomita M."/>
            <person name="Arakawa K."/>
        </authorList>
    </citation>
    <scope>NUCLEOTIDE SEQUENCE [LARGE SCALE GENOMIC DNA]</scope>
</reference>
<dbReference type="EMBL" id="BGPR01122990">
    <property type="protein sequence ID" value="GBN25705.1"/>
    <property type="molecule type" value="Genomic_DNA"/>
</dbReference>